<feature type="domain" description="Protein kinase" evidence="20">
    <location>
        <begin position="719"/>
        <end position="1010"/>
    </location>
</feature>
<reference evidence="22" key="1">
    <citation type="journal article" date="2017" name="Cell">
        <title>Insights into land plant evolution garnered from the Marchantia polymorpha genome.</title>
        <authorList>
            <person name="Bowman J.L."/>
            <person name="Kohchi T."/>
            <person name="Yamato K.T."/>
            <person name="Jenkins J."/>
            <person name="Shu S."/>
            <person name="Ishizaki K."/>
            <person name="Yamaoka S."/>
            <person name="Nishihama R."/>
            <person name="Nakamura Y."/>
            <person name="Berger F."/>
            <person name="Adam C."/>
            <person name="Aki S.S."/>
            <person name="Althoff F."/>
            <person name="Araki T."/>
            <person name="Arteaga-Vazquez M.A."/>
            <person name="Balasubrmanian S."/>
            <person name="Barry K."/>
            <person name="Bauer D."/>
            <person name="Boehm C.R."/>
            <person name="Briginshaw L."/>
            <person name="Caballero-Perez J."/>
            <person name="Catarino B."/>
            <person name="Chen F."/>
            <person name="Chiyoda S."/>
            <person name="Chovatia M."/>
            <person name="Davies K.M."/>
            <person name="Delmans M."/>
            <person name="Demura T."/>
            <person name="Dierschke T."/>
            <person name="Dolan L."/>
            <person name="Dorantes-Acosta A.E."/>
            <person name="Eklund D.M."/>
            <person name="Florent S.N."/>
            <person name="Flores-Sandoval E."/>
            <person name="Fujiyama A."/>
            <person name="Fukuzawa H."/>
            <person name="Galik B."/>
            <person name="Grimanelli D."/>
            <person name="Grimwood J."/>
            <person name="Grossniklaus U."/>
            <person name="Hamada T."/>
            <person name="Haseloff J."/>
            <person name="Hetherington A.J."/>
            <person name="Higo A."/>
            <person name="Hirakawa Y."/>
            <person name="Hundley H.N."/>
            <person name="Ikeda Y."/>
            <person name="Inoue K."/>
            <person name="Inoue S.I."/>
            <person name="Ishida S."/>
            <person name="Jia Q."/>
            <person name="Kakita M."/>
            <person name="Kanazawa T."/>
            <person name="Kawai Y."/>
            <person name="Kawashima T."/>
            <person name="Kennedy M."/>
            <person name="Kinose K."/>
            <person name="Kinoshita T."/>
            <person name="Kohara Y."/>
            <person name="Koide E."/>
            <person name="Komatsu K."/>
            <person name="Kopischke S."/>
            <person name="Kubo M."/>
            <person name="Kyozuka J."/>
            <person name="Lagercrantz U."/>
            <person name="Lin S.S."/>
            <person name="Lindquist E."/>
            <person name="Lipzen A.M."/>
            <person name="Lu C.W."/>
            <person name="De Luna E."/>
            <person name="Martienssen R.A."/>
            <person name="Minamino N."/>
            <person name="Mizutani M."/>
            <person name="Mizutani M."/>
            <person name="Mochizuki N."/>
            <person name="Monte I."/>
            <person name="Mosher R."/>
            <person name="Nagasaki H."/>
            <person name="Nakagami H."/>
            <person name="Naramoto S."/>
            <person name="Nishitani K."/>
            <person name="Ohtani M."/>
            <person name="Okamoto T."/>
            <person name="Okumura M."/>
            <person name="Phillips J."/>
            <person name="Pollak B."/>
            <person name="Reinders A."/>
            <person name="Rovekamp M."/>
            <person name="Sano R."/>
            <person name="Sawa S."/>
            <person name="Schmid M.W."/>
            <person name="Shirakawa M."/>
            <person name="Solano R."/>
            <person name="Spunde A."/>
            <person name="Suetsugu N."/>
            <person name="Sugano S."/>
            <person name="Sugiyama A."/>
            <person name="Sun R."/>
            <person name="Suzuki Y."/>
            <person name="Takenaka M."/>
            <person name="Takezawa D."/>
            <person name="Tomogane H."/>
            <person name="Tsuzuki M."/>
            <person name="Ueda T."/>
            <person name="Umeda M."/>
            <person name="Ward J.M."/>
            <person name="Watanabe Y."/>
            <person name="Yazaki K."/>
            <person name="Yokoyama R."/>
            <person name="Yoshitake Y."/>
            <person name="Yotsui I."/>
            <person name="Zachgo S."/>
            <person name="Schmutz J."/>
        </authorList>
    </citation>
    <scope>NUCLEOTIDE SEQUENCE [LARGE SCALE GENOMIC DNA]</scope>
    <source>
        <strain evidence="22">Tak-1</strain>
    </source>
</reference>
<keyword evidence="11" id="KW-0677">Repeat</keyword>
<dbReference type="Gene3D" id="1.10.510.10">
    <property type="entry name" value="Transferase(Phosphotransferase) domain 1"/>
    <property type="match status" value="1"/>
</dbReference>
<keyword evidence="6" id="KW-0723">Serine/threonine-protein kinase</keyword>
<keyword evidence="9 18" id="KW-0812">Transmembrane</keyword>
<dbReference type="GO" id="GO:0004674">
    <property type="term" value="F:protein serine/threonine kinase activity"/>
    <property type="evidence" value="ECO:0007669"/>
    <property type="project" value="UniProtKB-KW"/>
</dbReference>
<dbReference type="SUPFAM" id="SSF52047">
    <property type="entry name" value="RNI-like"/>
    <property type="match status" value="1"/>
</dbReference>
<keyword evidence="16 18" id="KW-0472">Membrane</keyword>
<keyword evidence="8" id="KW-0808">Transferase</keyword>
<feature type="chain" id="PRO_5015363173" description="non-specific serine/threonine protein kinase" evidence="19">
    <location>
        <begin position="35"/>
        <end position="1024"/>
    </location>
</feature>
<evidence type="ECO:0000256" key="13">
    <source>
        <dbReference type="ARBA" id="ARBA00022777"/>
    </source>
</evidence>
<dbReference type="Pfam" id="PF00560">
    <property type="entry name" value="LRR_1"/>
    <property type="match status" value="5"/>
</dbReference>
<dbReference type="GO" id="GO:0005886">
    <property type="term" value="C:plasma membrane"/>
    <property type="evidence" value="ECO:0000318"/>
    <property type="project" value="GO_Central"/>
</dbReference>
<dbReference type="Proteomes" id="UP000244005">
    <property type="component" value="Unassembled WGS sequence"/>
</dbReference>
<evidence type="ECO:0000259" key="20">
    <source>
        <dbReference type="PROSITE" id="PS50011"/>
    </source>
</evidence>
<dbReference type="FunFam" id="3.80.10.10:FF:000275">
    <property type="entry name" value="Leucine-rich repeat receptor-like protein kinase"/>
    <property type="match status" value="1"/>
</dbReference>
<evidence type="ECO:0000256" key="6">
    <source>
        <dbReference type="ARBA" id="ARBA00022527"/>
    </source>
</evidence>
<evidence type="ECO:0000256" key="16">
    <source>
        <dbReference type="ARBA" id="ARBA00023136"/>
    </source>
</evidence>
<dbReference type="GO" id="GO:0009755">
    <property type="term" value="P:hormone-mediated signaling pathway"/>
    <property type="evidence" value="ECO:0000318"/>
    <property type="project" value="GO_Central"/>
</dbReference>
<keyword evidence="15 18" id="KW-1133">Transmembrane helix</keyword>
<dbReference type="PROSITE" id="PS50011">
    <property type="entry name" value="PROTEIN_KINASE_DOM"/>
    <property type="match status" value="1"/>
</dbReference>
<dbReference type="GO" id="GO:0038023">
    <property type="term" value="F:signaling receptor activity"/>
    <property type="evidence" value="ECO:0000318"/>
    <property type="project" value="GO_Central"/>
</dbReference>
<comment type="subcellular location">
    <subcellularLocation>
        <location evidence="2">Cell membrane</location>
    </subcellularLocation>
    <subcellularLocation>
        <location evidence="1">Membrane</location>
        <topology evidence="1">Single-pass membrane protein</topology>
    </subcellularLocation>
</comment>
<dbReference type="InterPro" id="IPR003591">
    <property type="entry name" value="Leu-rich_rpt_typical-subtyp"/>
</dbReference>
<evidence type="ECO:0000313" key="21">
    <source>
        <dbReference type="EMBL" id="PTQ32643.1"/>
    </source>
</evidence>
<dbReference type="SUPFAM" id="SSF56112">
    <property type="entry name" value="Protein kinase-like (PK-like)"/>
    <property type="match status" value="1"/>
</dbReference>
<keyword evidence="5" id="KW-1003">Cell membrane</keyword>
<dbReference type="Gene3D" id="3.80.10.10">
    <property type="entry name" value="Ribonuclease Inhibitor"/>
    <property type="match status" value="4"/>
</dbReference>
<proteinExistence type="inferred from homology"/>
<evidence type="ECO:0000256" key="10">
    <source>
        <dbReference type="ARBA" id="ARBA00022729"/>
    </source>
</evidence>
<dbReference type="Pfam" id="PF13855">
    <property type="entry name" value="LRR_8"/>
    <property type="match status" value="2"/>
</dbReference>
<accession>A0A2R6WFL5</accession>
<dbReference type="AlphaFoldDB" id="A0A2R6WFL5"/>
<dbReference type="InterPro" id="IPR055414">
    <property type="entry name" value="LRR_R13L4/SHOC2-like"/>
</dbReference>
<dbReference type="PANTHER" id="PTHR48056">
    <property type="entry name" value="LRR RECEPTOR-LIKE SERINE/THREONINE-PROTEIN KINASE-RELATED"/>
    <property type="match status" value="1"/>
</dbReference>
<dbReference type="FunFam" id="1.10.510.10:FF:000400">
    <property type="entry name" value="MDIS1-interacting receptor like kinase 1"/>
    <property type="match status" value="1"/>
</dbReference>
<dbReference type="EMBL" id="KZ772768">
    <property type="protein sequence ID" value="PTQ32643.1"/>
    <property type="molecule type" value="Genomic_DNA"/>
</dbReference>
<dbReference type="Pfam" id="PF00069">
    <property type="entry name" value="Pkinase"/>
    <property type="match status" value="1"/>
</dbReference>
<evidence type="ECO:0000256" key="9">
    <source>
        <dbReference type="ARBA" id="ARBA00022692"/>
    </source>
</evidence>
<keyword evidence="13" id="KW-0418">Kinase</keyword>
<evidence type="ECO:0000256" key="7">
    <source>
        <dbReference type="ARBA" id="ARBA00022614"/>
    </source>
</evidence>
<dbReference type="InterPro" id="IPR011009">
    <property type="entry name" value="Kinase-like_dom_sf"/>
</dbReference>
<feature type="transmembrane region" description="Helical" evidence="18">
    <location>
        <begin position="653"/>
        <end position="677"/>
    </location>
</feature>
<dbReference type="InterPro" id="IPR032675">
    <property type="entry name" value="LRR_dom_sf"/>
</dbReference>
<dbReference type="InterPro" id="IPR001611">
    <property type="entry name" value="Leu-rich_rpt"/>
</dbReference>
<dbReference type="OrthoDB" id="676979at2759"/>
<dbReference type="FunFam" id="3.30.200.20:FF:000292">
    <property type="entry name" value="Leucine-rich repeat receptor-like serine/threonine-protein kinase BAM1"/>
    <property type="match status" value="1"/>
</dbReference>
<dbReference type="Gene3D" id="3.30.200.20">
    <property type="entry name" value="Phosphorylase Kinase, domain 1"/>
    <property type="match status" value="1"/>
</dbReference>
<dbReference type="OMA" id="FPYGLGM"/>
<dbReference type="FunFam" id="3.80.10.10:FF:000299">
    <property type="entry name" value="Piriformospora indica-insensitive protein 2"/>
    <property type="match status" value="1"/>
</dbReference>
<dbReference type="InterPro" id="IPR008271">
    <property type="entry name" value="Ser/Thr_kinase_AS"/>
</dbReference>
<dbReference type="SMART" id="SM00220">
    <property type="entry name" value="S_TKc"/>
    <property type="match status" value="1"/>
</dbReference>
<feature type="signal peptide" evidence="19">
    <location>
        <begin position="1"/>
        <end position="34"/>
    </location>
</feature>
<dbReference type="SMART" id="SM00369">
    <property type="entry name" value="LRR_TYP"/>
    <property type="match status" value="6"/>
</dbReference>
<dbReference type="GO" id="GO:0009791">
    <property type="term" value="P:post-embryonic development"/>
    <property type="evidence" value="ECO:0007669"/>
    <property type="project" value="UniProtKB-ARBA"/>
</dbReference>
<evidence type="ECO:0000256" key="3">
    <source>
        <dbReference type="ARBA" id="ARBA00008684"/>
    </source>
</evidence>
<dbReference type="GO" id="GO:0005524">
    <property type="term" value="F:ATP binding"/>
    <property type="evidence" value="ECO:0007669"/>
    <property type="project" value="UniProtKB-KW"/>
</dbReference>
<keyword evidence="10 19" id="KW-0732">Signal</keyword>
<evidence type="ECO:0000256" key="17">
    <source>
        <dbReference type="ARBA" id="ARBA00023180"/>
    </source>
</evidence>
<gene>
    <name evidence="21" type="ORF">MARPO_0096s0005</name>
</gene>
<sequence>MSPSSNIQRGLKAVEALLALTVMLLVETPPSAAGLPSSELVVNLLLVKEGLGDALGQLSDWAPSDSSPCAWTGITCSQVSVSDNGSSIVIGLDLSNKNLTGSIPQEIGLLTDLQVLDLNSNGLTGQIPSSIINLTQLTFINLTSNLLNGSLPVGISAMKSLQKLDVYDNLCAGPLPEEVGLMTELVYLHLGGNAFQGDIPASYWNLDKLVFLNLAGNKLTGSLPAAMGNLTSLTWLEMGYNRFTTELPPELGNLRELTYLDFSWANISGQIPRELGMLAKLGSLFLYSNRISGPIPAEIGNMSGIWSIDLSNNSLSGSIPPELGNLKQSRFISLWANNLTGSIPPSFGDFPHLLTLLLWNNSLSGSLPQQLGLASSLGHIDVSSNQLSGSIPPELCKSGALWRLILFNNAFTGSLPAGLASCPSLYRVRIQNNQLTGAIPAGFGFLPYLAFLDLSRNQLNGSLPADIVSASELTFIDLSFNRITGTFPSSEAVWTFYNLQEFYAAGNALYGNIPPQFGNVSSLGVLDLSGNAFSGHIPASLCNCSRLVNLNLSNNRLTGEIPSLFGNMMDLASLDLSRNELDGEIPTTLQNLSTLDALNVSYNNLEGPVPTSGVFQFLNASSFIGNPALCGQKVLRQCTGEEHGGKKGKNGGAVAFMIAGIFLVALGVLIVGICCFYKQYHWQIRRVLKGGTSTPTEWPWTLTTFQRLNFSADEVVGCLKESNIIGMGGAGTVYKGEFPGGDIVAVKRLWGSRKPEHMGKDQGFSAEVDLLGSIRHRNIVRLLGFCSNHETNLLIYEYMPNGSLGELLHGWKNSAKRDGTKVNILADWLTRFNIAMGVAQGLAYLHHDCCPPIVHRDVKSNNILLDTNMEARVADFGLAKLFESNQSMSLVAGSYGYIAPEYAYTLKVDEKSDIYSLGVVLLELLTGRQPVETTDFGESVNIVEWVTRKMASKEGLLEVLDPDVGSGCYSVQEEMIMVLRIALLCTSRLPKDRPSMRDVVTMLSEAQPRRKTAANESSFRSRFV</sequence>
<dbReference type="FunFam" id="3.80.10.10:FF:000233">
    <property type="entry name" value="Leucine-rich repeat receptor-like protein kinase TDR"/>
    <property type="match status" value="1"/>
</dbReference>
<dbReference type="EC" id="2.7.11.1" evidence="4"/>
<keyword evidence="7" id="KW-0433">Leucine-rich repeat</keyword>
<keyword evidence="14" id="KW-0067">ATP-binding</keyword>
<dbReference type="PROSITE" id="PS00108">
    <property type="entry name" value="PROTEIN_KINASE_ST"/>
    <property type="match status" value="1"/>
</dbReference>
<dbReference type="Gramene" id="Mp1g09960.1">
    <property type="protein sequence ID" value="Mp1g09960.1.cds"/>
    <property type="gene ID" value="Mp1g09960"/>
</dbReference>
<dbReference type="PROSITE" id="PS51450">
    <property type="entry name" value="LRR"/>
    <property type="match status" value="1"/>
</dbReference>
<keyword evidence="17" id="KW-0325">Glycoprotein</keyword>
<evidence type="ECO:0000256" key="19">
    <source>
        <dbReference type="SAM" id="SignalP"/>
    </source>
</evidence>
<comment type="similarity">
    <text evidence="3">Belongs to the protein kinase superfamily. Ser/Thr protein kinase family.</text>
</comment>
<dbReference type="Pfam" id="PF23598">
    <property type="entry name" value="LRR_14"/>
    <property type="match status" value="1"/>
</dbReference>
<dbReference type="InterPro" id="IPR013210">
    <property type="entry name" value="LRR_N_plant-typ"/>
</dbReference>
<evidence type="ECO:0000256" key="5">
    <source>
        <dbReference type="ARBA" id="ARBA00022475"/>
    </source>
</evidence>
<organism evidence="21 22">
    <name type="scientific">Marchantia polymorpha</name>
    <name type="common">Common liverwort</name>
    <name type="synonym">Marchantia aquatica</name>
    <dbReference type="NCBI Taxonomy" id="3197"/>
    <lineage>
        <taxon>Eukaryota</taxon>
        <taxon>Viridiplantae</taxon>
        <taxon>Streptophyta</taxon>
        <taxon>Embryophyta</taxon>
        <taxon>Marchantiophyta</taxon>
        <taxon>Marchantiopsida</taxon>
        <taxon>Marchantiidae</taxon>
        <taxon>Marchantiales</taxon>
        <taxon>Marchantiaceae</taxon>
        <taxon>Marchantia</taxon>
    </lineage>
</organism>
<evidence type="ECO:0000256" key="14">
    <source>
        <dbReference type="ARBA" id="ARBA00022840"/>
    </source>
</evidence>
<evidence type="ECO:0000256" key="4">
    <source>
        <dbReference type="ARBA" id="ARBA00012513"/>
    </source>
</evidence>
<evidence type="ECO:0000256" key="18">
    <source>
        <dbReference type="SAM" id="Phobius"/>
    </source>
</evidence>
<name>A0A2R6WFL5_MARPO</name>
<protein>
    <recommendedName>
        <fullName evidence="4">non-specific serine/threonine protein kinase</fullName>
        <ecNumber evidence="4">2.7.11.1</ecNumber>
    </recommendedName>
</protein>
<dbReference type="InterPro" id="IPR050647">
    <property type="entry name" value="Plant_LRR-RLKs"/>
</dbReference>
<evidence type="ECO:0000256" key="2">
    <source>
        <dbReference type="ARBA" id="ARBA00004236"/>
    </source>
</evidence>
<dbReference type="Pfam" id="PF08263">
    <property type="entry name" value="LRRNT_2"/>
    <property type="match status" value="1"/>
</dbReference>
<dbReference type="PANTHER" id="PTHR48056:SF26">
    <property type="entry name" value="MDIS1-INTERACTING RECEPTOR LIKE KINASE 1"/>
    <property type="match status" value="1"/>
</dbReference>
<evidence type="ECO:0000313" key="22">
    <source>
        <dbReference type="Proteomes" id="UP000244005"/>
    </source>
</evidence>
<dbReference type="InterPro" id="IPR000719">
    <property type="entry name" value="Prot_kinase_dom"/>
</dbReference>
<evidence type="ECO:0000256" key="1">
    <source>
        <dbReference type="ARBA" id="ARBA00004167"/>
    </source>
</evidence>
<evidence type="ECO:0000256" key="8">
    <source>
        <dbReference type="ARBA" id="ARBA00022679"/>
    </source>
</evidence>
<dbReference type="SUPFAM" id="SSF52058">
    <property type="entry name" value="L domain-like"/>
    <property type="match status" value="1"/>
</dbReference>
<evidence type="ECO:0000256" key="12">
    <source>
        <dbReference type="ARBA" id="ARBA00022741"/>
    </source>
</evidence>
<evidence type="ECO:0000256" key="15">
    <source>
        <dbReference type="ARBA" id="ARBA00022989"/>
    </source>
</evidence>
<evidence type="ECO:0000256" key="11">
    <source>
        <dbReference type="ARBA" id="ARBA00022737"/>
    </source>
</evidence>
<keyword evidence="22" id="KW-1185">Reference proteome</keyword>
<keyword evidence="12" id="KW-0547">Nucleotide-binding</keyword>